<protein>
    <recommendedName>
        <fullName evidence="3">Halo transducer protein</fullName>
    </recommendedName>
</protein>
<dbReference type="HOGENOM" id="CLU_876049_0_0_2"/>
<evidence type="ECO:0008006" key="3">
    <source>
        <dbReference type="Google" id="ProtNLM"/>
    </source>
</evidence>
<dbReference type="AlphaFoldDB" id="M1XLJ9"/>
<sequence>MSRRQDGDRTELDGLSLEAAVDDVADSADRETIRETLAIVSDEGTVRRAAVDDALANASKIVTTAETRAELAAGKLNDVRETAAPVSDLAPVEARLDRFETRVESVQERTTTLGEHLQGIVDDRDESGLYELAVEIRRLTATANAVQRDADDIQLELDSVEAWLETPDRRVEALTEDIDAVGESLGEIEATVETLSADGTDIGTEPAVAWAAASIQHRVAALLIADLRAELTALREWADREDTEQPSAVEPQLDELTTRRDRVGQRLADVADPAWRTRFGDRLGSFEDELEDVELPVEWADLEETIQRYRPDPDGD</sequence>
<dbReference type="GeneID" id="14653008"/>
<dbReference type="OrthoDB" id="271582at2157"/>
<keyword evidence="2" id="KW-1185">Reference proteome</keyword>
<dbReference type="SUPFAM" id="SSF57997">
    <property type="entry name" value="Tropomyosin"/>
    <property type="match status" value="1"/>
</dbReference>
<dbReference type="KEGG" id="nmo:Nmlp_3739"/>
<organism evidence="1 2">
    <name type="scientific">Natronomonas moolapensis (strain DSM 18674 / CECT 7526 / JCM 14361 / 8.8.11)</name>
    <dbReference type="NCBI Taxonomy" id="268739"/>
    <lineage>
        <taxon>Archaea</taxon>
        <taxon>Methanobacteriati</taxon>
        <taxon>Methanobacteriota</taxon>
        <taxon>Stenosarchaea group</taxon>
        <taxon>Halobacteria</taxon>
        <taxon>Halobacteriales</taxon>
        <taxon>Natronomonadaceae</taxon>
        <taxon>Natronomonas</taxon>
    </lineage>
</organism>
<dbReference type="Proteomes" id="UP000011867">
    <property type="component" value="Chromosome"/>
</dbReference>
<name>M1XLJ9_NATM8</name>
<evidence type="ECO:0000313" key="2">
    <source>
        <dbReference type="Proteomes" id="UP000011867"/>
    </source>
</evidence>
<dbReference type="EMBL" id="HF582854">
    <property type="protein sequence ID" value="CCQ37853.1"/>
    <property type="molecule type" value="Genomic_DNA"/>
</dbReference>
<proteinExistence type="predicted"/>
<dbReference type="RefSeq" id="WP_015410580.1">
    <property type="nucleotide sequence ID" value="NC_020388.1"/>
</dbReference>
<accession>M1XLJ9</accession>
<dbReference type="STRING" id="268739.Nmlp_3739"/>
<dbReference type="eggNOG" id="arCOG08991">
    <property type="taxonomic scope" value="Archaea"/>
</dbReference>
<gene>
    <name evidence="1" type="ordered locus">Nmlp_3739</name>
</gene>
<evidence type="ECO:0000313" key="1">
    <source>
        <dbReference type="EMBL" id="CCQ37853.1"/>
    </source>
</evidence>
<reference evidence="1 2" key="1">
    <citation type="journal article" date="2013" name="Genome Announc.">
        <title>Genome of the haloarchaeon Natronomonas moolapensis, a neutrophilic member of a previously haloalkaliphilic genus.</title>
        <authorList>
            <person name="Dyall-Smith M.L."/>
            <person name="Pfeiffer F."/>
            <person name="Oberwinkler T."/>
            <person name="Klee K."/>
            <person name="Rampp M."/>
            <person name="Palm P."/>
            <person name="Gross K."/>
            <person name="Schuster S.C."/>
            <person name="Oesterhelt D."/>
        </authorList>
    </citation>
    <scope>NUCLEOTIDE SEQUENCE [LARGE SCALE GENOMIC DNA]</scope>
    <source>
        <strain evidence="2">DSM 18674 / JCM 14361 / 8.8.11</strain>
    </source>
</reference>